<dbReference type="Gene3D" id="3.10.450.530">
    <property type="entry name" value="Ribonuclease toxin, BrnT, of type II toxin-antitoxin system"/>
    <property type="match status" value="1"/>
</dbReference>
<protein>
    <submittedName>
        <fullName evidence="1">Uncharacterized protein</fullName>
    </submittedName>
</protein>
<sequence length="94" mass="10317">MDGFDWDPAKNAANKHKHGLSFEEAASIFNGPVLTGPDDSDGEYREKSFGLLGGVVVVCLIHTEQCGKIRIISARKATANERKHFDAYLKKALI</sequence>
<dbReference type="Pfam" id="PF04365">
    <property type="entry name" value="BrnT_toxin"/>
    <property type="match status" value="1"/>
</dbReference>
<dbReference type="AlphaFoldDB" id="A0A1M5LGX5"/>
<dbReference type="EMBL" id="LT670818">
    <property type="protein sequence ID" value="SHG64225.1"/>
    <property type="molecule type" value="Genomic_DNA"/>
</dbReference>
<gene>
    <name evidence="1" type="ORF">SAMN05444169_3458</name>
</gene>
<evidence type="ECO:0000313" key="1">
    <source>
        <dbReference type="EMBL" id="SHG64225.1"/>
    </source>
</evidence>
<evidence type="ECO:0000313" key="2">
    <source>
        <dbReference type="Proteomes" id="UP000190675"/>
    </source>
</evidence>
<dbReference type="InterPro" id="IPR038573">
    <property type="entry name" value="BrnT_sf"/>
</dbReference>
<reference evidence="1 2" key="1">
    <citation type="submission" date="2016-11" db="EMBL/GenBank/DDBJ databases">
        <authorList>
            <person name="Jaros S."/>
            <person name="Januszkiewicz K."/>
            <person name="Wedrychowicz H."/>
        </authorList>
    </citation>
    <scope>NUCLEOTIDE SEQUENCE [LARGE SCALE GENOMIC DNA]</scope>
    <source>
        <strain evidence="1 2">GAS242</strain>
    </source>
</reference>
<name>A0A1M5LGX5_9BRAD</name>
<dbReference type="RefSeq" id="WP_079567004.1">
    <property type="nucleotide sequence ID" value="NZ_LT670818.1"/>
</dbReference>
<dbReference type="OrthoDB" id="839663at2"/>
<dbReference type="Proteomes" id="UP000190675">
    <property type="component" value="Chromosome I"/>
</dbReference>
<proteinExistence type="predicted"/>
<organism evidence="1 2">
    <name type="scientific">Bradyrhizobium erythrophlei</name>
    <dbReference type="NCBI Taxonomy" id="1437360"/>
    <lineage>
        <taxon>Bacteria</taxon>
        <taxon>Pseudomonadati</taxon>
        <taxon>Pseudomonadota</taxon>
        <taxon>Alphaproteobacteria</taxon>
        <taxon>Hyphomicrobiales</taxon>
        <taxon>Nitrobacteraceae</taxon>
        <taxon>Bradyrhizobium</taxon>
    </lineage>
</organism>
<dbReference type="InterPro" id="IPR007460">
    <property type="entry name" value="BrnT_toxin"/>
</dbReference>
<accession>A0A1M5LGX5</accession>